<reference evidence="6" key="3">
    <citation type="submission" date="2015-06" db="UniProtKB">
        <authorList>
            <consortium name="EnsemblMetazoa"/>
        </authorList>
    </citation>
    <scope>IDENTIFICATION</scope>
</reference>
<proteinExistence type="inferred from homology"/>
<dbReference type="FunCoup" id="R7TCQ5">
    <property type="interactions" value="1616"/>
</dbReference>
<protein>
    <recommendedName>
        <fullName evidence="4">Proteasome subunit beta</fullName>
    </recommendedName>
</protein>
<keyword evidence="1 4" id="KW-0963">Cytoplasm</keyword>
<dbReference type="InterPro" id="IPR029055">
    <property type="entry name" value="Ntn_hydrolases_N"/>
</dbReference>
<dbReference type="PROSITE" id="PS00854">
    <property type="entry name" value="PROTEASOME_BETA_1"/>
    <property type="match status" value="1"/>
</dbReference>
<dbReference type="InterPro" id="IPR016050">
    <property type="entry name" value="Proteasome_bsu_CS"/>
</dbReference>
<comment type="subunit">
    <text evidence="4">Component of the proteasome complex.</text>
</comment>
<evidence type="ECO:0000256" key="2">
    <source>
        <dbReference type="ARBA" id="ARBA00022942"/>
    </source>
</evidence>
<dbReference type="PROSITE" id="PS51476">
    <property type="entry name" value="PROTEASOME_BETA_2"/>
    <property type="match status" value="1"/>
</dbReference>
<keyword evidence="3 4" id="KW-0539">Nucleus</keyword>
<reference evidence="7" key="1">
    <citation type="submission" date="2012-12" db="EMBL/GenBank/DDBJ databases">
        <authorList>
            <person name="Hellsten U."/>
            <person name="Grimwood J."/>
            <person name="Chapman J.A."/>
            <person name="Shapiro H."/>
            <person name="Aerts A."/>
            <person name="Otillar R.P."/>
            <person name="Terry A.Y."/>
            <person name="Boore J.L."/>
            <person name="Simakov O."/>
            <person name="Marletaz F."/>
            <person name="Cho S.-J."/>
            <person name="Edsinger-Gonzales E."/>
            <person name="Havlak P."/>
            <person name="Kuo D.-H."/>
            <person name="Larsson T."/>
            <person name="Lv J."/>
            <person name="Arendt D."/>
            <person name="Savage R."/>
            <person name="Osoegawa K."/>
            <person name="de Jong P."/>
            <person name="Lindberg D.R."/>
            <person name="Seaver E.C."/>
            <person name="Weisblat D.A."/>
            <person name="Putnam N.H."/>
            <person name="Grigoriev I.V."/>
            <person name="Rokhsar D.S."/>
        </authorList>
    </citation>
    <scope>NUCLEOTIDE SEQUENCE</scope>
    <source>
        <strain evidence="7">I ESC-2004</strain>
    </source>
</reference>
<comment type="subcellular location">
    <subcellularLocation>
        <location evidence="4">Cytoplasm</location>
    </subcellularLocation>
    <subcellularLocation>
        <location evidence="4">Nucleus</location>
    </subcellularLocation>
</comment>
<dbReference type="PANTHER" id="PTHR32194:SF2">
    <property type="entry name" value="PROTEASOME SUBUNIT BETA TYPE-1"/>
    <property type="match status" value="1"/>
</dbReference>
<comment type="similarity">
    <text evidence="4">Belongs to the peptidase T1B family.</text>
</comment>
<accession>R7TCQ5</accession>
<dbReference type="HOGENOM" id="CLU_035750_1_1_1"/>
<evidence type="ECO:0000313" key="7">
    <source>
        <dbReference type="Proteomes" id="UP000014760"/>
    </source>
</evidence>
<keyword evidence="2 4" id="KW-0647">Proteasome</keyword>
<reference evidence="5 7" key="2">
    <citation type="journal article" date="2013" name="Nature">
        <title>Insights into bilaterian evolution from three spiralian genomes.</title>
        <authorList>
            <person name="Simakov O."/>
            <person name="Marletaz F."/>
            <person name="Cho S.J."/>
            <person name="Edsinger-Gonzales E."/>
            <person name="Havlak P."/>
            <person name="Hellsten U."/>
            <person name="Kuo D.H."/>
            <person name="Larsson T."/>
            <person name="Lv J."/>
            <person name="Arendt D."/>
            <person name="Savage R."/>
            <person name="Osoegawa K."/>
            <person name="de Jong P."/>
            <person name="Grimwood J."/>
            <person name="Chapman J.A."/>
            <person name="Shapiro H."/>
            <person name="Aerts A."/>
            <person name="Otillar R.P."/>
            <person name="Terry A.Y."/>
            <person name="Boore J.L."/>
            <person name="Grigoriev I.V."/>
            <person name="Lindberg D.R."/>
            <person name="Seaver E.C."/>
            <person name="Weisblat D.A."/>
            <person name="Putnam N.H."/>
            <person name="Rokhsar D.S."/>
        </authorList>
    </citation>
    <scope>NUCLEOTIDE SEQUENCE</scope>
    <source>
        <strain evidence="5 7">I ESC-2004</strain>
    </source>
</reference>
<dbReference type="GO" id="GO:0005634">
    <property type="term" value="C:nucleus"/>
    <property type="evidence" value="ECO:0007669"/>
    <property type="project" value="UniProtKB-SubCell"/>
</dbReference>
<dbReference type="SUPFAM" id="SSF56235">
    <property type="entry name" value="N-terminal nucleophile aminohydrolases (Ntn hydrolases)"/>
    <property type="match status" value="1"/>
</dbReference>
<dbReference type="GO" id="GO:0051603">
    <property type="term" value="P:proteolysis involved in protein catabolic process"/>
    <property type="evidence" value="ECO:0007669"/>
    <property type="project" value="InterPro"/>
</dbReference>
<evidence type="ECO:0000313" key="6">
    <source>
        <dbReference type="EnsemblMetazoa" id="CapteP172055"/>
    </source>
</evidence>
<dbReference type="InterPro" id="IPR001353">
    <property type="entry name" value="Proteasome_sua/b"/>
</dbReference>
<dbReference type="PANTHER" id="PTHR32194">
    <property type="entry name" value="METALLOPROTEASE TLDD"/>
    <property type="match status" value="1"/>
</dbReference>
<dbReference type="FunFam" id="3.60.20.10:FF:000033">
    <property type="entry name" value="Proteasome subunit beta"/>
    <property type="match status" value="1"/>
</dbReference>
<dbReference type="OrthoDB" id="268479at2759"/>
<dbReference type="Proteomes" id="UP000014760">
    <property type="component" value="Unassembled WGS sequence"/>
</dbReference>
<dbReference type="GO" id="GO:0005737">
    <property type="term" value="C:cytoplasm"/>
    <property type="evidence" value="ECO:0007669"/>
    <property type="project" value="UniProtKB-SubCell"/>
</dbReference>
<dbReference type="Gene3D" id="3.60.20.10">
    <property type="entry name" value="Glutamine Phosphoribosylpyrophosphate, subunit 1, domain 1"/>
    <property type="match status" value="1"/>
</dbReference>
<dbReference type="STRING" id="283909.R7TCQ5"/>
<evidence type="ECO:0000256" key="1">
    <source>
        <dbReference type="ARBA" id="ARBA00022490"/>
    </source>
</evidence>
<dbReference type="OMA" id="CSGCWCD"/>
<dbReference type="EMBL" id="AMQN01002930">
    <property type="status" value="NOT_ANNOTATED_CDS"/>
    <property type="molecule type" value="Genomic_DNA"/>
</dbReference>
<evidence type="ECO:0000313" key="5">
    <source>
        <dbReference type="EMBL" id="ELT91509.1"/>
    </source>
</evidence>
<organism evidence="5">
    <name type="scientific">Capitella teleta</name>
    <name type="common">Polychaete worm</name>
    <dbReference type="NCBI Taxonomy" id="283909"/>
    <lineage>
        <taxon>Eukaryota</taxon>
        <taxon>Metazoa</taxon>
        <taxon>Spiralia</taxon>
        <taxon>Lophotrochozoa</taxon>
        <taxon>Annelida</taxon>
        <taxon>Polychaeta</taxon>
        <taxon>Sedentaria</taxon>
        <taxon>Scolecida</taxon>
        <taxon>Capitellidae</taxon>
        <taxon>Capitella</taxon>
    </lineage>
</organism>
<dbReference type="Pfam" id="PF00227">
    <property type="entry name" value="Proteasome"/>
    <property type="match status" value="1"/>
</dbReference>
<evidence type="ECO:0000256" key="4">
    <source>
        <dbReference type="RuleBase" id="RU004203"/>
    </source>
</evidence>
<keyword evidence="7" id="KW-1185">Reference proteome</keyword>
<sequence length="229" mass="25279">MIPTFGQNATATPKQAHFNPYSFNGGSIMAIAGDDFAVVASDTRLSEGFSIHSRNAPKTYKLTDKTVLASAGFHGDVLTEIKVLEARLKMYEHEHGKKMSSQAIAAMLATILYHKRFFPYYVYNIIGGLDEEGKGCVYSYDPVGSYEREVYRAGGSAGPLLQPLLDNQIGFKNQQGVEKVSLSKDKAIKLIKDIFISAAERDIYTGDSLHLKVVTKEGVSEETFPLRRD</sequence>
<dbReference type="GO" id="GO:0005839">
    <property type="term" value="C:proteasome core complex"/>
    <property type="evidence" value="ECO:0007669"/>
    <property type="project" value="InterPro"/>
</dbReference>
<dbReference type="CDD" id="cd03757">
    <property type="entry name" value="proteasome_beta_type_1"/>
    <property type="match status" value="1"/>
</dbReference>
<dbReference type="AlphaFoldDB" id="R7TCQ5"/>
<evidence type="ECO:0000256" key="3">
    <source>
        <dbReference type="ARBA" id="ARBA00023242"/>
    </source>
</evidence>
<dbReference type="EMBL" id="KB310466">
    <property type="protein sequence ID" value="ELT91509.1"/>
    <property type="molecule type" value="Genomic_DNA"/>
</dbReference>
<comment type="function">
    <text evidence="4">Component of the proteasome, a multicatalytic proteinase complex which is characterized by its ability to cleave peptides with Arg, Phe, Tyr, Leu, and Glu adjacent to the leaving group at neutral or slightly basic pH. The proteasome has an ATP-dependent proteolytic activity.</text>
</comment>
<dbReference type="EnsemblMetazoa" id="CapteT172055">
    <property type="protein sequence ID" value="CapteP172055"/>
    <property type="gene ID" value="CapteG172055"/>
</dbReference>
<name>R7TCQ5_CAPTE</name>
<gene>
    <name evidence="5" type="ORF">CAPTEDRAFT_172055</name>
</gene>
<dbReference type="InterPro" id="IPR023333">
    <property type="entry name" value="Proteasome_suB-type"/>
</dbReference>